<keyword evidence="8" id="KW-0966">Cell projection</keyword>
<organism evidence="12 13">
    <name type="scientific">Parambassis ranga</name>
    <name type="common">Indian glassy fish</name>
    <dbReference type="NCBI Taxonomy" id="210632"/>
    <lineage>
        <taxon>Eukaryota</taxon>
        <taxon>Metazoa</taxon>
        <taxon>Chordata</taxon>
        <taxon>Craniata</taxon>
        <taxon>Vertebrata</taxon>
        <taxon>Euteleostomi</taxon>
        <taxon>Actinopterygii</taxon>
        <taxon>Neopterygii</taxon>
        <taxon>Teleostei</taxon>
        <taxon>Neoteleostei</taxon>
        <taxon>Acanthomorphata</taxon>
        <taxon>Ovalentaria</taxon>
        <taxon>Ambassidae</taxon>
        <taxon>Parambassis</taxon>
    </lineage>
</organism>
<evidence type="ECO:0000313" key="13">
    <source>
        <dbReference type="RefSeq" id="XP_028266345.1"/>
    </source>
</evidence>
<dbReference type="OrthoDB" id="429119at2759"/>
<evidence type="ECO:0000256" key="11">
    <source>
        <dbReference type="SAM" id="Coils"/>
    </source>
</evidence>
<dbReference type="PANTHER" id="PTHR14517">
    <property type="entry name" value="RIB43A-RELATED"/>
    <property type="match status" value="1"/>
</dbReference>
<evidence type="ECO:0000256" key="2">
    <source>
        <dbReference type="ARBA" id="ARBA00006875"/>
    </source>
</evidence>
<dbReference type="GeneID" id="114438895"/>
<feature type="coiled-coil region" evidence="11">
    <location>
        <begin position="309"/>
        <end position="354"/>
    </location>
</feature>
<gene>
    <name evidence="13" type="primary">ribc1</name>
</gene>
<keyword evidence="4" id="KW-0282">Flagellum</keyword>
<accession>A0A6P7IDI5</accession>
<keyword evidence="5 11" id="KW-0175">Coiled coil</keyword>
<dbReference type="CTD" id="158787"/>
<keyword evidence="3" id="KW-0963">Cytoplasm</keyword>
<dbReference type="InParanoid" id="A0A6P7IDI5"/>
<reference evidence="13" key="1">
    <citation type="submission" date="2025-08" db="UniProtKB">
        <authorList>
            <consortium name="RefSeq"/>
        </authorList>
    </citation>
    <scope>IDENTIFICATION</scope>
</reference>
<dbReference type="FunCoup" id="A0A6P7IDI5">
    <property type="interactions" value="2"/>
</dbReference>
<evidence type="ECO:0000256" key="1">
    <source>
        <dbReference type="ARBA" id="ARBA00004611"/>
    </source>
</evidence>
<evidence type="ECO:0000256" key="5">
    <source>
        <dbReference type="ARBA" id="ARBA00023054"/>
    </source>
</evidence>
<keyword evidence="6" id="KW-0969">Cilium</keyword>
<evidence type="ECO:0000256" key="4">
    <source>
        <dbReference type="ARBA" id="ARBA00022846"/>
    </source>
</evidence>
<comment type="subcellular location">
    <subcellularLocation>
        <location evidence="1">Cytoplasm</location>
        <location evidence="1">Cytoskeleton</location>
        <location evidence="1">Flagellum axoneme</location>
    </subcellularLocation>
</comment>
<comment type="similarity">
    <text evidence="2">Belongs to the RIB43A family.</text>
</comment>
<comment type="subunit">
    <text evidence="10">Microtubule inner protein component of sperm flagellar doublet microtubules.</text>
</comment>
<evidence type="ECO:0000256" key="6">
    <source>
        <dbReference type="ARBA" id="ARBA00023069"/>
    </source>
</evidence>
<dbReference type="Proteomes" id="UP000515145">
    <property type="component" value="Chromosome 7"/>
</dbReference>
<evidence type="ECO:0000256" key="9">
    <source>
        <dbReference type="ARBA" id="ARBA00041087"/>
    </source>
</evidence>
<evidence type="ECO:0000313" key="12">
    <source>
        <dbReference type="Proteomes" id="UP000515145"/>
    </source>
</evidence>
<dbReference type="PANTHER" id="PTHR14517:SF11">
    <property type="entry name" value="RIB43A-LIKE WITH COILED-COILS PROTEIN 1"/>
    <property type="match status" value="1"/>
</dbReference>
<evidence type="ECO:0000256" key="7">
    <source>
        <dbReference type="ARBA" id="ARBA00023212"/>
    </source>
</evidence>
<dbReference type="InterPro" id="IPR008805">
    <property type="entry name" value="RIB43A"/>
</dbReference>
<name>A0A6P7IDI5_9TELE</name>
<evidence type="ECO:0000256" key="10">
    <source>
        <dbReference type="ARBA" id="ARBA00046435"/>
    </source>
</evidence>
<evidence type="ECO:0000256" key="3">
    <source>
        <dbReference type="ARBA" id="ARBA00022490"/>
    </source>
</evidence>
<proteinExistence type="inferred from homology"/>
<dbReference type="Pfam" id="PF05914">
    <property type="entry name" value="RIB43A"/>
    <property type="match status" value="1"/>
</dbReference>
<evidence type="ECO:0000256" key="8">
    <source>
        <dbReference type="ARBA" id="ARBA00023273"/>
    </source>
</evidence>
<dbReference type="RefSeq" id="XP_028266345.1">
    <property type="nucleotide sequence ID" value="XM_028410544.1"/>
</dbReference>
<protein>
    <recommendedName>
        <fullName evidence="9">RIB43A-like with coiled-coils protein 1</fullName>
    </recommendedName>
</protein>
<keyword evidence="7" id="KW-0206">Cytoskeleton</keyword>
<dbReference type="AlphaFoldDB" id="A0A6P7IDI5"/>
<sequence>MYNVKSPEEEAVERRRRAETARKARIFNARQRVIGINIEGLNQQVHEKKLQQHMEKCQDEAYDTLRKYQDKALLQQDLMNKKMQRELQIELTQYWAIQQQVEDSRDADLKHGHKGAFNITIPESKLGPASMQIFQGEGVGEEKLRREQTEQTEKDLQAQMEDNKRRHMEDKHKEMLVDRELVHTDLWAIEQAALEKERQKTTCIVNDSYNQVLAAERAEKLREQREAEERESLAHMFHTMTSDLMTECVEAADIQVGGGRPPQVLVNQWKGMNTEQLSTIHKQRDQQLLEKQKQRDAEKIQDAAWNLQLLKWSKDAEKQERRVAELKREQEIQMDRLNMQLAREQQAHQEYLNKKLYTNKPTKDYFWQFNTSSR</sequence>
<keyword evidence="12" id="KW-1185">Reference proteome</keyword>